<feature type="non-terminal residue" evidence="2">
    <location>
        <position position="290"/>
    </location>
</feature>
<comment type="caution">
    <text evidence="2">The sequence shown here is derived from an EMBL/GenBank/DDBJ whole genome shotgun (WGS) entry which is preliminary data.</text>
</comment>
<gene>
    <name evidence="2" type="ORF">Tci_671071</name>
</gene>
<name>A0A699KNY7_TANCI</name>
<dbReference type="EMBL" id="BKCJ010528797">
    <property type="protein sequence ID" value="GFA99099.1"/>
    <property type="molecule type" value="Genomic_DNA"/>
</dbReference>
<organism evidence="2">
    <name type="scientific">Tanacetum cinerariifolium</name>
    <name type="common">Dalmatian daisy</name>
    <name type="synonym">Chrysanthemum cinerariifolium</name>
    <dbReference type="NCBI Taxonomy" id="118510"/>
    <lineage>
        <taxon>Eukaryota</taxon>
        <taxon>Viridiplantae</taxon>
        <taxon>Streptophyta</taxon>
        <taxon>Embryophyta</taxon>
        <taxon>Tracheophyta</taxon>
        <taxon>Spermatophyta</taxon>
        <taxon>Magnoliopsida</taxon>
        <taxon>eudicotyledons</taxon>
        <taxon>Gunneridae</taxon>
        <taxon>Pentapetalae</taxon>
        <taxon>asterids</taxon>
        <taxon>campanulids</taxon>
        <taxon>Asterales</taxon>
        <taxon>Asteraceae</taxon>
        <taxon>Asteroideae</taxon>
        <taxon>Anthemideae</taxon>
        <taxon>Anthemidinae</taxon>
        <taxon>Tanacetum</taxon>
    </lineage>
</organism>
<feature type="region of interest" description="Disordered" evidence="1">
    <location>
        <begin position="77"/>
        <end position="150"/>
    </location>
</feature>
<dbReference type="AlphaFoldDB" id="A0A699KNY7"/>
<sequence>SIRHEMPRYIGGHSLKRVNTKDLYSAATQIWGCYRLASRAKVYREPAVMSTSDSTVMYTSVSSKDVPFWGIRFFGMEQPNSPEATPQSHIQTPPVPQDEDEQEDPEEYEDEEIEDGLIDYPMDGGDDGYDDDRDSSRDDTNDEEEEEEHLALANSAIVIPTDELVSPPEGTKPAAISFPPEAEVERLLAMPTPSPSPLTSLSSPSVGERTLRLAFTQALIDAVTATIPSPLLPPPLYIPPSVDHRDDGPRSRFHPTRGIGEVGYGIRDTWVDPAEMVPEIAPMTVGEVNT</sequence>
<accession>A0A699KNY7</accession>
<feature type="compositionally biased region" description="Polar residues" evidence="1">
    <location>
        <begin position="78"/>
        <end position="91"/>
    </location>
</feature>
<evidence type="ECO:0000313" key="2">
    <source>
        <dbReference type="EMBL" id="GFA99099.1"/>
    </source>
</evidence>
<proteinExistence type="predicted"/>
<reference evidence="2" key="1">
    <citation type="journal article" date="2019" name="Sci. Rep.">
        <title>Draft genome of Tanacetum cinerariifolium, the natural source of mosquito coil.</title>
        <authorList>
            <person name="Yamashiro T."/>
            <person name="Shiraishi A."/>
            <person name="Satake H."/>
            <person name="Nakayama K."/>
        </authorList>
    </citation>
    <scope>NUCLEOTIDE SEQUENCE</scope>
</reference>
<feature type="compositionally biased region" description="Acidic residues" evidence="1">
    <location>
        <begin position="124"/>
        <end position="133"/>
    </location>
</feature>
<feature type="non-terminal residue" evidence="2">
    <location>
        <position position="1"/>
    </location>
</feature>
<feature type="compositionally biased region" description="Acidic residues" evidence="1">
    <location>
        <begin position="97"/>
        <end position="117"/>
    </location>
</feature>
<evidence type="ECO:0000256" key="1">
    <source>
        <dbReference type="SAM" id="MobiDB-lite"/>
    </source>
</evidence>
<protein>
    <submittedName>
        <fullName evidence="2">Uncharacterized protein</fullName>
    </submittedName>
</protein>